<gene>
    <name evidence="1" type="ORF">M9H77_19287</name>
</gene>
<accession>A0ACC0B9W4</accession>
<evidence type="ECO:0000313" key="1">
    <source>
        <dbReference type="EMBL" id="KAI5669434.1"/>
    </source>
</evidence>
<protein>
    <submittedName>
        <fullName evidence="1">Uncharacterized protein</fullName>
    </submittedName>
</protein>
<comment type="caution">
    <text evidence="1">The sequence shown here is derived from an EMBL/GenBank/DDBJ whole genome shotgun (WGS) entry which is preliminary data.</text>
</comment>
<proteinExistence type="predicted"/>
<dbReference type="Proteomes" id="UP001060085">
    <property type="component" value="Linkage Group LG04"/>
</dbReference>
<keyword evidence="2" id="KW-1185">Reference proteome</keyword>
<name>A0ACC0B9W4_CATRO</name>
<organism evidence="1 2">
    <name type="scientific">Catharanthus roseus</name>
    <name type="common">Madagascar periwinkle</name>
    <name type="synonym">Vinca rosea</name>
    <dbReference type="NCBI Taxonomy" id="4058"/>
    <lineage>
        <taxon>Eukaryota</taxon>
        <taxon>Viridiplantae</taxon>
        <taxon>Streptophyta</taxon>
        <taxon>Embryophyta</taxon>
        <taxon>Tracheophyta</taxon>
        <taxon>Spermatophyta</taxon>
        <taxon>Magnoliopsida</taxon>
        <taxon>eudicotyledons</taxon>
        <taxon>Gunneridae</taxon>
        <taxon>Pentapetalae</taxon>
        <taxon>asterids</taxon>
        <taxon>lamiids</taxon>
        <taxon>Gentianales</taxon>
        <taxon>Apocynaceae</taxon>
        <taxon>Rauvolfioideae</taxon>
        <taxon>Vinceae</taxon>
        <taxon>Catharanthinae</taxon>
        <taxon>Catharanthus</taxon>
    </lineage>
</organism>
<sequence>MNPWKKRLKLWKHYFLGMVKYCFLAFLLLYALSIIRDGPFITKSDVLSQIVMMIQQPQEKLLPCKKLLHKWPRRCTTEKNWLPVLLRCHLQNLVPGQVFKKQANVESHHDYKCIVLEIQQKIINDLEPLVTYEQPYAWKQPWGNPKADTAFHAEYKGKEKEGLTLLPYVEWVRNETLTFHVYRLPQYDGETFEKMGYISEKKDKQNEDIITVFTVEAFDFTEWFQRTVTKRGYVVVKIDVEGSEVKSLTRLSERGALCLIDEFFSWNAIMNVLVLIIPKPQKRRMVLAWVFQKKFGSSKLRCFQEKRGNLETEKTHNAAEQGREDIAQRCPRWCRRGVHRGDGFALGWWQG</sequence>
<reference evidence="2" key="1">
    <citation type="journal article" date="2023" name="Nat. Plants">
        <title>Single-cell RNA sequencing provides a high-resolution roadmap for understanding the multicellular compartmentation of specialized metabolism.</title>
        <authorList>
            <person name="Sun S."/>
            <person name="Shen X."/>
            <person name="Li Y."/>
            <person name="Li Y."/>
            <person name="Wang S."/>
            <person name="Li R."/>
            <person name="Zhang H."/>
            <person name="Shen G."/>
            <person name="Guo B."/>
            <person name="Wei J."/>
            <person name="Xu J."/>
            <person name="St-Pierre B."/>
            <person name="Chen S."/>
            <person name="Sun C."/>
        </authorList>
    </citation>
    <scope>NUCLEOTIDE SEQUENCE [LARGE SCALE GENOMIC DNA]</scope>
</reference>
<dbReference type="EMBL" id="CM044704">
    <property type="protein sequence ID" value="KAI5669434.1"/>
    <property type="molecule type" value="Genomic_DNA"/>
</dbReference>
<evidence type="ECO:0000313" key="2">
    <source>
        <dbReference type="Proteomes" id="UP001060085"/>
    </source>
</evidence>